<evidence type="ECO:0000313" key="5">
    <source>
        <dbReference type="Proteomes" id="UP000183015"/>
    </source>
</evidence>
<dbReference type="AlphaFoldDB" id="A0A1H7VY84"/>
<dbReference type="CDD" id="cd02696">
    <property type="entry name" value="MurNAc-LAA"/>
    <property type="match status" value="1"/>
</dbReference>
<dbReference type="SMART" id="SM00646">
    <property type="entry name" value="Ami_3"/>
    <property type="match status" value="1"/>
</dbReference>
<proteinExistence type="predicted"/>
<dbReference type="SUPFAM" id="SSF53187">
    <property type="entry name" value="Zn-dependent exopeptidases"/>
    <property type="match status" value="1"/>
</dbReference>
<feature type="domain" description="MurNAc-LAA" evidence="3">
    <location>
        <begin position="185"/>
        <end position="313"/>
    </location>
</feature>
<evidence type="ECO:0000256" key="2">
    <source>
        <dbReference type="SAM" id="MobiDB-lite"/>
    </source>
</evidence>
<dbReference type="PANTHER" id="PTHR30404">
    <property type="entry name" value="N-ACETYLMURAMOYL-L-ALANINE AMIDASE"/>
    <property type="match status" value="1"/>
</dbReference>
<keyword evidence="5" id="KW-1185">Reference proteome</keyword>
<evidence type="ECO:0000313" key="4">
    <source>
        <dbReference type="EMBL" id="SEM13748.1"/>
    </source>
</evidence>
<dbReference type="EMBL" id="FOAZ01000019">
    <property type="protein sequence ID" value="SEM13748.1"/>
    <property type="molecule type" value="Genomic_DNA"/>
</dbReference>
<protein>
    <submittedName>
        <fullName evidence="4">N-acetylmuramoyl-L-alanine amidase</fullName>
    </submittedName>
</protein>
<dbReference type="eggNOG" id="COG0860">
    <property type="taxonomic scope" value="Bacteria"/>
</dbReference>
<reference evidence="5" key="1">
    <citation type="submission" date="2016-10" db="EMBL/GenBank/DDBJ databases">
        <authorList>
            <person name="Varghese N."/>
        </authorList>
    </citation>
    <scope>NUCLEOTIDE SEQUENCE [LARGE SCALE GENOMIC DNA]</scope>
    <source>
        <strain evidence="5">DSM 45096 / BCRC 16803 / CGMCC 4.1857 / CIP 109030 / JCM 12277 / KCTC 19219 / NBRC 100920 / 33214</strain>
    </source>
</reference>
<organism evidence="4 5">
    <name type="scientific">Streptacidiphilus jiangxiensis</name>
    <dbReference type="NCBI Taxonomy" id="235985"/>
    <lineage>
        <taxon>Bacteria</taxon>
        <taxon>Bacillati</taxon>
        <taxon>Actinomycetota</taxon>
        <taxon>Actinomycetes</taxon>
        <taxon>Kitasatosporales</taxon>
        <taxon>Streptomycetaceae</taxon>
        <taxon>Streptacidiphilus</taxon>
    </lineage>
</organism>
<name>A0A1H7VY84_STRJI</name>
<evidence type="ECO:0000256" key="1">
    <source>
        <dbReference type="ARBA" id="ARBA00022801"/>
    </source>
</evidence>
<dbReference type="RefSeq" id="WP_042444792.1">
    <property type="nucleotide sequence ID" value="NZ_BBPN01000007.1"/>
</dbReference>
<evidence type="ECO:0000259" key="3">
    <source>
        <dbReference type="SMART" id="SM00646"/>
    </source>
</evidence>
<dbReference type="OrthoDB" id="3268878at2"/>
<sequence>MTSDDFGPQRPPRTRATTLVLVLAALVPLCFAGWLGWRAIAGEPGKDAKPAAAGGTSQDAGGWGSPSANATAHGPGTTAGASASPSPSPSVSQGKPLAGKVIVLDPGHNPGNVDHPSEINQLVFVGNGSKACDTTGASTNAGYPEAQFTLDVARRVRTLLQAEGATVILTQDGNTPWGPCVTERAAIGNHAHADAAISIHADGAGASDHGFHVIMPQTVDAGGVNNSAIVGPSHTLGMDVRAAFNAATGEPFANYINGGVGYDIRSDLGGLNMSTVPKVFIECANMRNSGDADRLTSASWRQEAAQGIANGLSQFVLQEGH</sequence>
<dbReference type="PANTHER" id="PTHR30404:SF0">
    <property type="entry name" value="N-ACETYLMURAMOYL-L-ALANINE AMIDASE AMIC"/>
    <property type="match status" value="1"/>
</dbReference>
<dbReference type="Gene3D" id="3.40.630.40">
    <property type="entry name" value="Zn-dependent exopeptidases"/>
    <property type="match status" value="1"/>
</dbReference>
<accession>A0A1H7VY84</accession>
<keyword evidence="1" id="KW-0378">Hydrolase</keyword>
<feature type="region of interest" description="Disordered" evidence="2">
    <location>
        <begin position="45"/>
        <end position="95"/>
    </location>
</feature>
<dbReference type="GO" id="GO:0030288">
    <property type="term" value="C:outer membrane-bounded periplasmic space"/>
    <property type="evidence" value="ECO:0007669"/>
    <property type="project" value="TreeGrafter"/>
</dbReference>
<dbReference type="InterPro" id="IPR050695">
    <property type="entry name" value="N-acetylmuramoyl_amidase_3"/>
</dbReference>
<feature type="compositionally biased region" description="Low complexity" evidence="2">
    <location>
        <begin position="70"/>
        <end position="85"/>
    </location>
</feature>
<gene>
    <name evidence="4" type="ORF">SAMN05414137_11959</name>
</gene>
<dbReference type="STRING" id="235985.SAMN05414137_11959"/>
<dbReference type="Proteomes" id="UP000183015">
    <property type="component" value="Unassembled WGS sequence"/>
</dbReference>
<dbReference type="GO" id="GO:0009253">
    <property type="term" value="P:peptidoglycan catabolic process"/>
    <property type="evidence" value="ECO:0007669"/>
    <property type="project" value="InterPro"/>
</dbReference>
<dbReference type="GO" id="GO:0008745">
    <property type="term" value="F:N-acetylmuramoyl-L-alanine amidase activity"/>
    <property type="evidence" value="ECO:0007669"/>
    <property type="project" value="InterPro"/>
</dbReference>
<dbReference type="Pfam" id="PF01520">
    <property type="entry name" value="Amidase_3"/>
    <property type="match status" value="1"/>
</dbReference>
<dbReference type="InterPro" id="IPR002508">
    <property type="entry name" value="MurNAc-LAA_cat"/>
</dbReference>